<evidence type="ECO:0000256" key="1">
    <source>
        <dbReference type="SAM" id="MobiDB-lite"/>
    </source>
</evidence>
<evidence type="ECO:0000313" key="3">
    <source>
        <dbReference type="Proteomes" id="UP000070501"/>
    </source>
</evidence>
<dbReference type="EMBL" id="KQ964263">
    <property type="protein sequence ID" value="KXJ87255.1"/>
    <property type="molecule type" value="Genomic_DNA"/>
</dbReference>
<dbReference type="Proteomes" id="UP000070501">
    <property type="component" value="Unassembled WGS sequence"/>
</dbReference>
<evidence type="ECO:0008006" key="4">
    <source>
        <dbReference type="Google" id="ProtNLM"/>
    </source>
</evidence>
<evidence type="ECO:0000313" key="2">
    <source>
        <dbReference type="EMBL" id="KXJ87255.1"/>
    </source>
</evidence>
<organism evidence="2 3">
    <name type="scientific">Microdochium bolleyi</name>
    <dbReference type="NCBI Taxonomy" id="196109"/>
    <lineage>
        <taxon>Eukaryota</taxon>
        <taxon>Fungi</taxon>
        <taxon>Dikarya</taxon>
        <taxon>Ascomycota</taxon>
        <taxon>Pezizomycotina</taxon>
        <taxon>Sordariomycetes</taxon>
        <taxon>Xylariomycetidae</taxon>
        <taxon>Xylariales</taxon>
        <taxon>Microdochiaceae</taxon>
        <taxon>Microdochium</taxon>
    </lineage>
</organism>
<proteinExistence type="predicted"/>
<keyword evidence="3" id="KW-1185">Reference proteome</keyword>
<gene>
    <name evidence="2" type="ORF">Micbo1qcDRAFT_167612</name>
</gene>
<dbReference type="AlphaFoldDB" id="A0A136IQQ9"/>
<feature type="non-terminal residue" evidence="2">
    <location>
        <position position="114"/>
    </location>
</feature>
<sequence>MDDKASPRDISATAGTAAQHGGDRRRHAIPLVAGGRPSPGAKMPYTRSGVIGNSDIRLLILEPGDFDDPIVCDLCVAPINNLPPFEALSYAWGSAHDRETIQVCGRPFTATINL</sequence>
<accession>A0A136IQQ9</accession>
<feature type="region of interest" description="Disordered" evidence="1">
    <location>
        <begin position="1"/>
        <end position="46"/>
    </location>
</feature>
<name>A0A136IQQ9_9PEZI</name>
<dbReference type="OrthoDB" id="3553147at2759"/>
<protein>
    <recommendedName>
        <fullName evidence="4">Heterokaryon incompatibility domain-containing protein</fullName>
    </recommendedName>
</protein>
<dbReference type="InParanoid" id="A0A136IQQ9"/>
<reference evidence="3" key="1">
    <citation type="submission" date="2016-02" db="EMBL/GenBank/DDBJ databases">
        <title>Draft genome sequence of Microdochium bolleyi, a fungal endophyte of beachgrass.</title>
        <authorList>
            <consortium name="DOE Joint Genome Institute"/>
            <person name="David A.S."/>
            <person name="May G."/>
            <person name="Haridas S."/>
            <person name="Lim J."/>
            <person name="Wang M."/>
            <person name="Labutti K."/>
            <person name="Lipzen A."/>
            <person name="Barry K."/>
            <person name="Grigoriev I.V."/>
        </authorList>
    </citation>
    <scope>NUCLEOTIDE SEQUENCE [LARGE SCALE GENOMIC DNA]</scope>
    <source>
        <strain evidence="3">J235TASD1</strain>
    </source>
</reference>